<evidence type="ECO:0000313" key="7">
    <source>
        <dbReference type="Proteomes" id="UP000002640"/>
    </source>
</evidence>
<dbReference type="PROSITE" id="PS51465">
    <property type="entry name" value="KAZAL_2"/>
    <property type="match status" value="1"/>
</dbReference>
<gene>
    <name evidence="6" type="ORF">PHYSODRAFT_347025</name>
</gene>
<dbReference type="InterPro" id="IPR050653">
    <property type="entry name" value="Prot_Inhib_GrowthFact_Antg"/>
</dbReference>
<dbReference type="InParanoid" id="G4ZUS0"/>
<keyword evidence="2" id="KW-0722">Serine protease inhibitor</keyword>
<keyword evidence="7" id="KW-1185">Reference proteome</keyword>
<sequence length="260" mass="29098">MASTNEGQHEGNAIEGRLASCSAPLIDDRKRNWAEEAVLVLVRSWREVERKGRREGEKASQFTERICAAYKAVVKGSPRFPKAIDDKMQALKEMYRFICDFNGNRIQGSTGKPGWFDLTKQEKKELRTYHRIKSPNISQRVFDAMDSFLSGQADTSPLRASFSASVRLAAEDTQCSSPDALFGDDRDTENTEKDPHNTGRKSGKRKRTDNCGWGSCPKTDPPVCGSNGVTYNNKCDFDKANCIGGNLKWHVAHQGKCRKL</sequence>
<accession>G4ZUS0</accession>
<proteinExistence type="predicted"/>
<dbReference type="AlphaFoldDB" id="G4ZUS0"/>
<evidence type="ECO:0000256" key="2">
    <source>
        <dbReference type="ARBA" id="ARBA00022900"/>
    </source>
</evidence>
<dbReference type="RefSeq" id="XP_009530973.1">
    <property type="nucleotide sequence ID" value="XM_009532678.1"/>
</dbReference>
<evidence type="ECO:0000256" key="1">
    <source>
        <dbReference type="ARBA" id="ARBA00022690"/>
    </source>
</evidence>
<feature type="region of interest" description="Disordered" evidence="4">
    <location>
        <begin position="177"/>
        <end position="212"/>
    </location>
</feature>
<feature type="compositionally biased region" description="Basic residues" evidence="4">
    <location>
        <begin position="198"/>
        <end position="207"/>
    </location>
</feature>
<dbReference type="SMR" id="G4ZUS0"/>
<dbReference type="Gene3D" id="3.30.60.30">
    <property type="match status" value="1"/>
</dbReference>
<dbReference type="Proteomes" id="UP000002640">
    <property type="component" value="Unassembled WGS sequence"/>
</dbReference>
<reference evidence="6 7" key="1">
    <citation type="journal article" date="2006" name="Science">
        <title>Phytophthora genome sequences uncover evolutionary origins and mechanisms of pathogenesis.</title>
        <authorList>
            <person name="Tyler B.M."/>
            <person name="Tripathy S."/>
            <person name="Zhang X."/>
            <person name="Dehal P."/>
            <person name="Jiang R.H."/>
            <person name="Aerts A."/>
            <person name="Arredondo F.D."/>
            <person name="Baxter L."/>
            <person name="Bensasson D."/>
            <person name="Beynon J.L."/>
            <person name="Chapman J."/>
            <person name="Damasceno C.M."/>
            <person name="Dorrance A.E."/>
            <person name="Dou D."/>
            <person name="Dickerman A.W."/>
            <person name="Dubchak I.L."/>
            <person name="Garbelotto M."/>
            <person name="Gijzen M."/>
            <person name="Gordon S.G."/>
            <person name="Govers F."/>
            <person name="Grunwald N.J."/>
            <person name="Huang W."/>
            <person name="Ivors K.L."/>
            <person name="Jones R.W."/>
            <person name="Kamoun S."/>
            <person name="Krampis K."/>
            <person name="Lamour K.H."/>
            <person name="Lee M.K."/>
            <person name="McDonald W.H."/>
            <person name="Medina M."/>
            <person name="Meijer H.J."/>
            <person name="Nordberg E.K."/>
            <person name="Maclean D.J."/>
            <person name="Ospina-Giraldo M.D."/>
            <person name="Morris P.F."/>
            <person name="Phuntumart V."/>
            <person name="Putnam N.H."/>
            <person name="Rash S."/>
            <person name="Rose J.K."/>
            <person name="Sakihama Y."/>
            <person name="Salamov A.A."/>
            <person name="Savidor A."/>
            <person name="Scheuring C.F."/>
            <person name="Smith B.M."/>
            <person name="Sobral B.W."/>
            <person name="Terry A."/>
            <person name="Torto-Alalibo T.A."/>
            <person name="Win J."/>
            <person name="Xu Z."/>
            <person name="Zhang H."/>
            <person name="Grigoriev I.V."/>
            <person name="Rokhsar D.S."/>
            <person name="Boore J.L."/>
        </authorList>
    </citation>
    <scope>NUCLEOTIDE SEQUENCE [LARGE SCALE GENOMIC DNA]</scope>
    <source>
        <strain evidence="6 7">P6497</strain>
    </source>
</reference>
<protein>
    <recommendedName>
        <fullName evidence="5">Kazal-like domain-containing protein</fullName>
    </recommendedName>
</protein>
<organism evidence="6 7">
    <name type="scientific">Phytophthora sojae (strain P6497)</name>
    <name type="common">Soybean stem and root rot agent</name>
    <name type="synonym">Phytophthora megasperma f. sp. glycines</name>
    <dbReference type="NCBI Taxonomy" id="1094619"/>
    <lineage>
        <taxon>Eukaryota</taxon>
        <taxon>Sar</taxon>
        <taxon>Stramenopiles</taxon>
        <taxon>Oomycota</taxon>
        <taxon>Peronosporomycetes</taxon>
        <taxon>Peronosporales</taxon>
        <taxon>Peronosporaceae</taxon>
        <taxon>Phytophthora</taxon>
    </lineage>
</organism>
<dbReference type="PANTHER" id="PTHR10913:SF45">
    <property type="entry name" value="FOLLISTATIN, ISOFORM A-RELATED"/>
    <property type="match status" value="1"/>
</dbReference>
<evidence type="ECO:0000256" key="3">
    <source>
        <dbReference type="ARBA" id="ARBA00023157"/>
    </source>
</evidence>
<dbReference type="SMART" id="SM00280">
    <property type="entry name" value="KAZAL"/>
    <property type="match status" value="1"/>
</dbReference>
<dbReference type="GeneID" id="20648841"/>
<dbReference type="STRING" id="1094619.G4ZUS0"/>
<dbReference type="Pfam" id="PF07648">
    <property type="entry name" value="Kazal_2"/>
    <property type="match status" value="1"/>
</dbReference>
<dbReference type="PANTHER" id="PTHR10913">
    <property type="entry name" value="FOLLISTATIN-RELATED"/>
    <property type="match status" value="1"/>
</dbReference>
<keyword evidence="1" id="KW-0646">Protease inhibitor</keyword>
<feature type="domain" description="Kazal-like" evidence="5">
    <location>
        <begin position="205"/>
        <end position="259"/>
    </location>
</feature>
<evidence type="ECO:0000256" key="4">
    <source>
        <dbReference type="SAM" id="MobiDB-lite"/>
    </source>
</evidence>
<keyword evidence="3" id="KW-1015">Disulfide bond</keyword>
<name>G4ZUS0_PHYSP</name>
<dbReference type="GO" id="GO:0005576">
    <property type="term" value="C:extracellular region"/>
    <property type="evidence" value="ECO:0007669"/>
    <property type="project" value="TreeGrafter"/>
</dbReference>
<dbReference type="InterPro" id="IPR002350">
    <property type="entry name" value="Kazal_dom"/>
</dbReference>
<dbReference type="InterPro" id="IPR036058">
    <property type="entry name" value="Kazal_dom_sf"/>
</dbReference>
<dbReference type="KEGG" id="psoj:PHYSODRAFT_347025"/>
<feature type="compositionally biased region" description="Basic and acidic residues" evidence="4">
    <location>
        <begin position="183"/>
        <end position="197"/>
    </location>
</feature>
<evidence type="ECO:0000259" key="5">
    <source>
        <dbReference type="PROSITE" id="PS51465"/>
    </source>
</evidence>
<evidence type="ECO:0000313" key="6">
    <source>
        <dbReference type="EMBL" id="EGZ13544.1"/>
    </source>
</evidence>
<dbReference type="SUPFAM" id="SSF100895">
    <property type="entry name" value="Kazal-type serine protease inhibitors"/>
    <property type="match status" value="1"/>
</dbReference>
<dbReference type="EMBL" id="JH159156">
    <property type="protein sequence ID" value="EGZ13544.1"/>
    <property type="molecule type" value="Genomic_DNA"/>
</dbReference>
<dbReference type="CDD" id="cd00104">
    <property type="entry name" value="KAZAL_FS"/>
    <property type="match status" value="1"/>
</dbReference>